<dbReference type="Proteomes" id="UP000533207">
    <property type="component" value="Unassembled WGS sequence"/>
</dbReference>
<comment type="similarity">
    <text evidence="1">Belongs to the N(4)/N(6)-methyltransferase family.</text>
</comment>
<evidence type="ECO:0000313" key="7">
    <source>
        <dbReference type="Proteomes" id="UP000533207"/>
    </source>
</evidence>
<dbReference type="SUPFAM" id="SSF53335">
    <property type="entry name" value="S-adenosyl-L-methionine-dependent methyltransferases"/>
    <property type="match status" value="1"/>
</dbReference>
<dbReference type="GO" id="GO:0032259">
    <property type="term" value="P:methylation"/>
    <property type="evidence" value="ECO:0007669"/>
    <property type="project" value="UniProtKB-KW"/>
</dbReference>
<name>A0A7J9PGF0_METMI</name>
<organism evidence="6 7">
    <name type="scientific">Methanococcus maripaludis</name>
    <name type="common">Methanococcus deltae</name>
    <dbReference type="NCBI Taxonomy" id="39152"/>
    <lineage>
        <taxon>Archaea</taxon>
        <taxon>Methanobacteriati</taxon>
        <taxon>Methanobacteriota</taxon>
        <taxon>Methanomada group</taxon>
        <taxon>Methanococci</taxon>
        <taxon>Methanococcales</taxon>
        <taxon>Methanococcaceae</taxon>
        <taxon>Methanococcus</taxon>
    </lineage>
</organism>
<dbReference type="PROSITE" id="PS00092">
    <property type="entry name" value="N6_MTASE"/>
    <property type="match status" value="1"/>
</dbReference>
<evidence type="ECO:0000256" key="1">
    <source>
        <dbReference type="ARBA" id="ARBA00006594"/>
    </source>
</evidence>
<feature type="domain" description="DNA methylase N-4/N-6" evidence="5">
    <location>
        <begin position="502"/>
        <end position="816"/>
    </location>
</feature>
<dbReference type="EC" id="2.1.1.72" evidence="6"/>
<dbReference type="OMA" id="TWITMLE"/>
<evidence type="ECO:0000256" key="4">
    <source>
        <dbReference type="ARBA" id="ARBA00022691"/>
    </source>
</evidence>
<dbReference type="EMBL" id="JACDUL010000002">
    <property type="protein sequence ID" value="MBA2861826.1"/>
    <property type="molecule type" value="Genomic_DNA"/>
</dbReference>
<dbReference type="AlphaFoldDB" id="A0A7J9PGF0"/>
<dbReference type="Gene3D" id="3.40.50.150">
    <property type="entry name" value="Vaccinia Virus protein VP39"/>
    <property type="match status" value="1"/>
</dbReference>
<protein>
    <submittedName>
        <fullName evidence="6">Adenine-specific DNA-methyltransferase</fullName>
        <ecNumber evidence="6">2.1.1.72</ecNumber>
    </submittedName>
</protein>
<comment type="caution">
    <text evidence="6">The sequence shown here is derived from an EMBL/GenBank/DDBJ whole genome shotgun (WGS) entry which is preliminary data.</text>
</comment>
<evidence type="ECO:0000256" key="2">
    <source>
        <dbReference type="ARBA" id="ARBA00022603"/>
    </source>
</evidence>
<keyword evidence="4" id="KW-0949">S-adenosyl-L-methionine</keyword>
<proteinExistence type="inferred from homology"/>
<dbReference type="GO" id="GO:0008170">
    <property type="term" value="F:N-methyltransferase activity"/>
    <property type="evidence" value="ECO:0007669"/>
    <property type="project" value="InterPro"/>
</dbReference>
<keyword evidence="2 6" id="KW-0489">Methyltransferase</keyword>
<keyword evidence="3 6" id="KW-0808">Transferase</keyword>
<dbReference type="PRINTS" id="PR00506">
    <property type="entry name" value="D21N6MTFRASE"/>
</dbReference>
<evidence type="ECO:0000313" key="6">
    <source>
        <dbReference type="EMBL" id="MBA2861826.1"/>
    </source>
</evidence>
<dbReference type="InterPro" id="IPR002941">
    <property type="entry name" value="DNA_methylase_N4/N6"/>
</dbReference>
<reference evidence="6 7" key="1">
    <citation type="submission" date="2020-07" db="EMBL/GenBank/DDBJ databases">
        <title>Genomic Encyclopedia of Type Strains, Phase IV (KMG-V): Genome sequencing to study the core and pangenomes of soil and plant-associated prokaryotes.</title>
        <authorList>
            <person name="Whitman W."/>
        </authorList>
    </citation>
    <scope>NUCLEOTIDE SEQUENCE [LARGE SCALE GENOMIC DNA]</scope>
    <source>
        <strain evidence="6 7">C8</strain>
    </source>
</reference>
<dbReference type="InterPro" id="IPR002052">
    <property type="entry name" value="DNA_methylase_N6_adenine_CS"/>
</dbReference>
<dbReference type="GO" id="GO:0009007">
    <property type="term" value="F:site-specific DNA-methyltransferase (adenine-specific) activity"/>
    <property type="evidence" value="ECO:0007669"/>
    <property type="project" value="UniProtKB-EC"/>
</dbReference>
<dbReference type="InterPro" id="IPR029063">
    <property type="entry name" value="SAM-dependent_MTases_sf"/>
</dbReference>
<sequence length="1019" mass="118383">MVNNDKLTQMQAVLRNLFQFEESDLDFGIYRIINIKRNEIKKFIEEDLINIIQLQMKSVEDTKEIEKKIDELKSQLEGVFGKKIDAIVKLHGDTDGVKNYLGLQKLLNQSKNENSIEEGIYEDIINFFSRYYDSGDFISKRRYSKSNKYAIPYNGEEVYLYWANNDQYYIKTSENFLNYSFKLGSLSVNFEISSEDTEVEQNNVKSSDKKFFIFNNLEYNQDSKELTVTFGYRGLTKDEENEVNKISGKKTVTNDTVNEFNVEKITEQIGIYGISSLFKKHLKMDGTMSDKSEIEWHLNKYATKNTSDYFIHKDLKKFLTGELDFYIKNEMFHLDNVLEDNWNKYDIELRRIKVFKEISLNIIDFLAQVENFQKKLWEKKKFVVSTDYCITLDRIDKKHYSKILSNHSQLDEWKTLFDFDVNVKTKDSKSNLLGYTSTGNPEIELLVQNPTLTLDTKFFDEDFKYELLSEIDNLEDNITGILINSENFQALNLLLEKYREKIKCCYIDPPYNKGYDGFIYKDNFKHSSWNSLIYDRLALSKNLIRENGSISISIDDDEEHNLTALADMCLGNENRLAKLIWNRNHSAQAGFFKLYHEYVLCYSKNRTQFNAILGADGKIIAGAQKKESKRHKLQEFTFPKGTRFEAEDGFELNGTWGGVESTELINGRMMCKGNKLAEDVTLKAGWTQLNQMNKYFYSDEEVFDTKNQKVLEFFFSSTGKLKYVKEKTHEIPSTVLNEMGTAGQASNDLTNILGYSIDSTPKSIKLMEFIINYLADESSLVLDFFAGSGTTGHAVINLNKEDNGKRKFILVEMGQYFDTVLKPRIQKAIYSENWKDGKPLDNNGSTNQIIKYHKLEQYEDTLNNIEFKIPTLTALESKDYAIKYMLEFESRDNNVFLNLDNLDNPFNYILKIEQNNEIKEQKIDLIETFNYIAGITVNKIYKTNSDNVSYVVVSGKRNGNSVIVIWRNKDDKFDPTADKDFVENNILTEQVDEIFMNGNSLVTNAKPLDEVFKANMFGD</sequence>
<dbReference type="RefSeq" id="WP_011976469.1">
    <property type="nucleotide sequence ID" value="NZ_JACDUL010000002.1"/>
</dbReference>
<evidence type="ECO:0000256" key="3">
    <source>
        <dbReference type="ARBA" id="ARBA00022679"/>
    </source>
</evidence>
<dbReference type="Pfam" id="PF01555">
    <property type="entry name" value="N6_N4_Mtase"/>
    <property type="match status" value="1"/>
</dbReference>
<dbReference type="GO" id="GO:0003677">
    <property type="term" value="F:DNA binding"/>
    <property type="evidence" value="ECO:0007669"/>
    <property type="project" value="InterPro"/>
</dbReference>
<accession>A0A7J9PGF0</accession>
<gene>
    <name evidence="6" type="ORF">HNP90_000705</name>
</gene>
<evidence type="ECO:0000259" key="5">
    <source>
        <dbReference type="Pfam" id="PF01555"/>
    </source>
</evidence>
<dbReference type="InterPro" id="IPR002295">
    <property type="entry name" value="N4/N6-MTase_EcoPI_Mod-like"/>
</dbReference>